<evidence type="ECO:0000313" key="2">
    <source>
        <dbReference type="Proteomes" id="UP000309117"/>
    </source>
</evidence>
<dbReference type="Pfam" id="PF06028">
    <property type="entry name" value="DUF915"/>
    <property type="match status" value="1"/>
</dbReference>
<dbReference type="AlphaFoldDB" id="A0A4S2BP94"/>
<dbReference type="InterPro" id="IPR029058">
    <property type="entry name" value="AB_hydrolase_fold"/>
</dbReference>
<reference evidence="1 2" key="1">
    <citation type="submission" date="2019-04" db="EMBL/GenBank/DDBJ databases">
        <title>Microbes associate with the intestines of laboratory mice.</title>
        <authorList>
            <person name="Navarre W."/>
            <person name="Wong E."/>
            <person name="Huang K."/>
            <person name="Tropini C."/>
            <person name="Ng K."/>
            <person name="Yu B."/>
        </authorList>
    </citation>
    <scope>NUCLEOTIDE SEQUENCE [LARGE SCALE GENOMIC DNA]</scope>
    <source>
        <strain evidence="1 2">NM61_E11</strain>
    </source>
</reference>
<evidence type="ECO:0000313" key="1">
    <source>
        <dbReference type="EMBL" id="TGY16936.1"/>
    </source>
</evidence>
<name>A0A4S2BP94_9LACO</name>
<proteinExistence type="predicted"/>
<dbReference type="InterPro" id="IPR010315">
    <property type="entry name" value="DUF915_hydro-like"/>
</dbReference>
<gene>
    <name evidence="1" type="ORF">E5351_02590</name>
</gene>
<sequence>MYSVAGTQNYVADGLVPVSSVEAGKYIYQGTAKSYTQITVTGKLAQHSALPQNSQVIELIQRYILEQQPRRRTLADRRP</sequence>
<dbReference type="Proteomes" id="UP000309117">
    <property type="component" value="Unassembled WGS sequence"/>
</dbReference>
<comment type="caution">
    <text evidence="1">The sequence shown here is derived from an EMBL/GenBank/DDBJ whole genome shotgun (WGS) entry which is preliminary data.</text>
</comment>
<dbReference type="GO" id="GO:0016787">
    <property type="term" value="F:hydrolase activity"/>
    <property type="evidence" value="ECO:0007669"/>
    <property type="project" value="UniProtKB-KW"/>
</dbReference>
<protein>
    <submittedName>
        <fullName evidence="1">Alpha/beta hydrolase</fullName>
    </submittedName>
</protein>
<accession>A0A4S2BP94</accession>
<dbReference type="EMBL" id="SRYV01000003">
    <property type="protein sequence ID" value="TGY16936.1"/>
    <property type="molecule type" value="Genomic_DNA"/>
</dbReference>
<organism evidence="1 2">
    <name type="scientific">Lactobacillus intestinalis</name>
    <dbReference type="NCBI Taxonomy" id="151781"/>
    <lineage>
        <taxon>Bacteria</taxon>
        <taxon>Bacillati</taxon>
        <taxon>Bacillota</taxon>
        <taxon>Bacilli</taxon>
        <taxon>Lactobacillales</taxon>
        <taxon>Lactobacillaceae</taxon>
        <taxon>Lactobacillus</taxon>
    </lineage>
</organism>
<keyword evidence="1" id="KW-0378">Hydrolase</keyword>
<dbReference type="Gene3D" id="3.40.50.1820">
    <property type="entry name" value="alpha/beta hydrolase"/>
    <property type="match status" value="1"/>
</dbReference>